<keyword evidence="5" id="KW-1133">Transmembrane helix</keyword>
<evidence type="ECO:0000256" key="4">
    <source>
        <dbReference type="SAM" id="MobiDB-lite"/>
    </source>
</evidence>
<keyword evidence="5" id="KW-0812">Transmembrane</keyword>
<evidence type="ECO:0000256" key="5">
    <source>
        <dbReference type="SAM" id="Phobius"/>
    </source>
</evidence>
<evidence type="ECO:0000313" key="8">
    <source>
        <dbReference type="Proteomes" id="UP001498398"/>
    </source>
</evidence>
<evidence type="ECO:0000256" key="1">
    <source>
        <dbReference type="ARBA" id="ARBA00022553"/>
    </source>
</evidence>
<dbReference type="Proteomes" id="UP001498398">
    <property type="component" value="Unassembled WGS sequence"/>
</dbReference>
<feature type="compositionally biased region" description="Polar residues" evidence="4">
    <location>
        <begin position="227"/>
        <end position="250"/>
    </location>
</feature>
<keyword evidence="5" id="KW-0472">Membrane</keyword>
<accession>A0ABR1JG66</accession>
<dbReference type="EMBL" id="JBANRG010000015">
    <property type="protein sequence ID" value="KAK7460671.1"/>
    <property type="molecule type" value="Genomic_DNA"/>
</dbReference>
<feature type="domain" description="Epidermal growth factor receptor-like transmembrane-juxtamembrane segment" evidence="6">
    <location>
        <begin position="189"/>
        <end position="220"/>
    </location>
</feature>
<feature type="region of interest" description="Disordered" evidence="4">
    <location>
        <begin position="148"/>
        <end position="179"/>
    </location>
</feature>
<evidence type="ECO:0000259" key="6">
    <source>
        <dbReference type="Pfam" id="PF21314"/>
    </source>
</evidence>
<protein>
    <recommendedName>
        <fullName evidence="6">Epidermal growth factor receptor-like transmembrane-juxtamembrane segment domain-containing protein</fullName>
    </recommendedName>
</protein>
<sequence length="315" mass="33371">MTLAQDTAHCTDDNFAGFTNSKGEDPCAVDIQYGRLCDRSFSESPLSPGHLYNPVDANPTDCKCSTVHYTLLNLCGRCQGGGTVIWPQYSANCTNVFENELPPSFPLSPAADIAIPHWAFTPLAANGTVDLTAIRVDNQPDVVINVSSTAQSTGSDTTSPTETTSSSAPFRSQTADGEGRQKGLNTAAIAGGVVGGVLGLGTLTTIAFLVRRRSIQRRRACDGSESADVQPSALSSGRVSSEQGSASRVASQYLEKMHGSNRLYNPDDPSTFPPSLSATPPAFDRQSVSNSTSPGVVRTSLSHYEFNPYRPAPEM</sequence>
<evidence type="ECO:0000313" key="7">
    <source>
        <dbReference type="EMBL" id="KAK7460671.1"/>
    </source>
</evidence>
<keyword evidence="8" id="KW-1185">Reference proteome</keyword>
<keyword evidence="3" id="KW-0067">ATP-binding</keyword>
<feature type="compositionally biased region" description="Polar residues" evidence="4">
    <location>
        <begin position="286"/>
        <end position="302"/>
    </location>
</feature>
<organism evidence="7 8">
    <name type="scientific">Marasmiellus scandens</name>
    <dbReference type="NCBI Taxonomy" id="2682957"/>
    <lineage>
        <taxon>Eukaryota</taxon>
        <taxon>Fungi</taxon>
        <taxon>Dikarya</taxon>
        <taxon>Basidiomycota</taxon>
        <taxon>Agaricomycotina</taxon>
        <taxon>Agaricomycetes</taxon>
        <taxon>Agaricomycetidae</taxon>
        <taxon>Agaricales</taxon>
        <taxon>Marasmiineae</taxon>
        <taxon>Omphalotaceae</taxon>
        <taxon>Marasmiellus</taxon>
    </lineage>
</organism>
<name>A0ABR1JG66_9AGAR</name>
<comment type="caution">
    <text evidence="7">The sequence shown here is derived from an EMBL/GenBank/DDBJ whole genome shotgun (WGS) entry which is preliminary data.</text>
</comment>
<evidence type="ECO:0000256" key="3">
    <source>
        <dbReference type="ARBA" id="ARBA00022840"/>
    </source>
</evidence>
<reference evidence="7 8" key="1">
    <citation type="submission" date="2024-01" db="EMBL/GenBank/DDBJ databases">
        <title>A draft genome for the cacao thread blight pathogen Marasmiellus scandens.</title>
        <authorList>
            <person name="Baruah I.K."/>
            <person name="Leung J."/>
            <person name="Bukari Y."/>
            <person name="Amoako-Attah I."/>
            <person name="Meinhardt L.W."/>
            <person name="Bailey B.A."/>
            <person name="Cohen S.P."/>
        </authorList>
    </citation>
    <scope>NUCLEOTIDE SEQUENCE [LARGE SCALE GENOMIC DNA]</scope>
    <source>
        <strain evidence="7 8">GH-19</strain>
    </source>
</reference>
<keyword evidence="2" id="KW-0547">Nucleotide-binding</keyword>
<feature type="region of interest" description="Disordered" evidence="4">
    <location>
        <begin position="217"/>
        <end position="315"/>
    </location>
</feature>
<dbReference type="Pfam" id="PF21314">
    <property type="entry name" value="TM_ErbB1"/>
    <property type="match status" value="1"/>
</dbReference>
<feature type="compositionally biased region" description="Low complexity" evidence="4">
    <location>
        <begin position="152"/>
        <end position="167"/>
    </location>
</feature>
<dbReference type="InterPro" id="IPR049328">
    <property type="entry name" value="TM_ErbB1"/>
</dbReference>
<feature type="transmembrane region" description="Helical" evidence="5">
    <location>
        <begin position="188"/>
        <end position="210"/>
    </location>
</feature>
<evidence type="ECO:0000256" key="2">
    <source>
        <dbReference type="ARBA" id="ARBA00022741"/>
    </source>
</evidence>
<proteinExistence type="predicted"/>
<gene>
    <name evidence="7" type="ORF">VKT23_009386</name>
</gene>
<keyword evidence="1" id="KW-0597">Phosphoprotein</keyword>